<feature type="domain" description="Bacterial CdiA-CT RNAse A" evidence="2">
    <location>
        <begin position="441"/>
        <end position="575"/>
    </location>
</feature>
<dbReference type="CDD" id="cd20684">
    <property type="entry name" value="CdiA-CT_Yk_RNaseA-like"/>
    <property type="match status" value="1"/>
</dbReference>
<organism evidence="3">
    <name type="scientific">Streptomyces sp. JL1001</name>
    <dbReference type="NCBI Taxonomy" id="3078227"/>
    <lineage>
        <taxon>Bacteria</taxon>
        <taxon>Bacillati</taxon>
        <taxon>Actinomycetota</taxon>
        <taxon>Actinomycetes</taxon>
        <taxon>Kitasatosporales</taxon>
        <taxon>Streptomycetaceae</taxon>
        <taxon>Streptomyces</taxon>
    </lineage>
</organism>
<name>A0AAU8KFT8_9ACTN</name>
<feature type="compositionally biased region" description="Polar residues" evidence="1">
    <location>
        <begin position="7"/>
        <end position="20"/>
    </location>
</feature>
<proteinExistence type="predicted"/>
<protein>
    <submittedName>
        <fullName evidence="3">RNase A-like domain-containing protein</fullName>
    </submittedName>
</protein>
<gene>
    <name evidence="3" type="ORF">R1Y80_14750</name>
</gene>
<evidence type="ECO:0000313" key="3">
    <source>
        <dbReference type="EMBL" id="XCN14838.1"/>
    </source>
</evidence>
<feature type="region of interest" description="Disordered" evidence="1">
    <location>
        <begin position="507"/>
        <end position="527"/>
    </location>
</feature>
<feature type="region of interest" description="Disordered" evidence="1">
    <location>
        <begin position="1"/>
        <end position="22"/>
    </location>
</feature>
<sequence>MAGPGSGSPSTPQAPGQNGTIDVKPADLFRVSSGVAMQQTPMDRGAKGLLDKLRQYPDAGGYGTAPQAFAASYVKVGNRFLDVWARSVVSIGGAAVGFTSTANNYAKAEAANDPTGRTKAVTQPLPSVIQKVPDYGSVPNLKWGDDDGGDGMIRSLLEWVPEPIREVLRPIVKHAFRMGKVAEVYPYPHQHHLNSLSKAWMAMTMTLSMTESALTGNVSSITQQSNSEWHDAMRQFCSSLWGTTAWGTSTAGYQWKHDSASSPTATHPVMTVLFDTAQKVSDLLYQFAEAAVYVNGEVWDVYWEAVKDAVPKVDVDLKDGIGMDDVKGLVKGLAKGAVKGAAQLGAGIVLNIDTVKLNAIVTEYNSRVNALVPKLDALMAPLDEAHRSAPSFHAEEARAEAFGARALNDFKKEHQYLVPGEDPKDHFFPLDLASQEGIGNSHGVDKHIGLTDEQLTQRLRDQNNAPSASSYKDLASAQRYTQAALDDIDNADRIEKWIERVQQRERNNPAWDPNNSKISPPLTLTFPDATGRTVERADYDAHGMGATASEVRSAQVALKYQKGMDPPFVVITSYPVSP</sequence>
<reference evidence="3" key="1">
    <citation type="submission" date="2023-10" db="EMBL/GenBank/DDBJ databases">
        <title>Complete genome sequence of Streptomyces sp. JL1001.</title>
        <authorList>
            <person name="Jiang L."/>
        </authorList>
    </citation>
    <scope>NUCLEOTIDE SEQUENCE</scope>
    <source>
        <strain evidence="3">JL1001</strain>
    </source>
</reference>
<dbReference type="Pfam" id="PF18431">
    <property type="entry name" value="RNAse_A_bac"/>
    <property type="match status" value="1"/>
</dbReference>
<evidence type="ECO:0000256" key="1">
    <source>
        <dbReference type="SAM" id="MobiDB-lite"/>
    </source>
</evidence>
<evidence type="ECO:0000259" key="2">
    <source>
        <dbReference type="Pfam" id="PF18431"/>
    </source>
</evidence>
<dbReference type="RefSeq" id="WP_354597212.1">
    <property type="nucleotide sequence ID" value="NZ_CP136798.1"/>
</dbReference>
<dbReference type="EMBL" id="CP136798">
    <property type="protein sequence ID" value="XCN14838.1"/>
    <property type="molecule type" value="Genomic_DNA"/>
</dbReference>
<accession>A0AAU8KFT8</accession>
<dbReference type="AlphaFoldDB" id="A0AAU8KFT8"/>
<dbReference type="InterPro" id="IPR041436">
    <property type="entry name" value="RNAse_A_bac"/>
</dbReference>